<dbReference type="RefSeq" id="WP_182327240.1">
    <property type="nucleotide sequence ID" value="NZ_CP058554.1"/>
</dbReference>
<dbReference type="Pfam" id="PF13629">
    <property type="entry name" value="T2SS-T3SS_pil_N"/>
    <property type="match status" value="1"/>
</dbReference>
<dbReference type="KEGG" id="cpis:HS961_08270"/>
<dbReference type="EMBL" id="CP058554">
    <property type="protein sequence ID" value="QMV72831.1"/>
    <property type="molecule type" value="Genomic_DNA"/>
</dbReference>
<feature type="domain" description="Pilus formation protein N-terminal" evidence="6">
    <location>
        <begin position="122"/>
        <end position="188"/>
    </location>
</feature>
<accession>A0A7G5EFQ6</accession>
<evidence type="ECO:0000256" key="2">
    <source>
        <dbReference type="RuleBase" id="RU004003"/>
    </source>
</evidence>
<dbReference type="GO" id="GO:0009306">
    <property type="term" value="P:protein secretion"/>
    <property type="evidence" value="ECO:0007669"/>
    <property type="project" value="InterPro"/>
</dbReference>
<feature type="region of interest" description="Disordered" evidence="3">
    <location>
        <begin position="507"/>
        <end position="556"/>
    </location>
</feature>
<dbReference type="Proteomes" id="UP000515240">
    <property type="component" value="Chromosome"/>
</dbReference>
<comment type="similarity">
    <text evidence="2">Belongs to the bacterial secretin family.</text>
</comment>
<protein>
    <submittedName>
        <fullName evidence="7">Pilus assembly protein N-terminal domain-containing protein</fullName>
    </submittedName>
</protein>
<evidence type="ECO:0000256" key="1">
    <source>
        <dbReference type="ARBA" id="ARBA00004442"/>
    </source>
</evidence>
<feature type="chain" id="PRO_5028990758" evidence="4">
    <location>
        <begin position="31"/>
        <end position="556"/>
    </location>
</feature>
<gene>
    <name evidence="7" type="ORF">HS961_08270</name>
</gene>
<sequence length="556" mass="59487">MSRPRPPLQTWGATACVALALALPTAPLLAAQPSSGTTQPAANGALGDLLRAAQSASLQAEAEQRGQGGDGGDFARDTEGQTAPLTSPGFRTLPTVSVNTQPASDASSIGGVQPLVIKHLPASLSLYVGQMTLIEVRDVVRVAVGNGKIMEARVVDQKSLLLTALDAGESTIHVWRKDGQVSSLKARVNVVDLDRIEGEISMLTAGITGVSISRVGEKIILDGSNLDPAAVTRLREIARMYGPAVVSFATSERLRVDRMIEMDVRIVEFSRSALDDLGMKWDTTGGGFNFGLFSDIASNGGYRILPENSPFSNMDSGYGQGFLDQRRRKARYYFGLSTALTSAINLQVQRGNAMLLASPKLTTRSGGEARFLSGGEIPLPAMSALGTGSVNYKPYGLRLHVKPMADGAGNISGSILAEVSNIDQSISVDGIPGLLTRRTESEFNVDDGDTIILSGLISRQSSRATDGLPGLRNVPVLGWAFKNNNDSDNQIETVVFITPRVVTARDSRPRLERTQQMEEQISNGFTDLTEDLHRNSKKVEPPMPERGLDPDSYSHN</sequence>
<dbReference type="PROSITE" id="PS51257">
    <property type="entry name" value="PROKAR_LIPOPROTEIN"/>
    <property type="match status" value="1"/>
</dbReference>
<reference evidence="7 8" key="1">
    <citation type="journal article" date="2020" name="G3 (Bethesda)">
        <title>CeMbio - The Caenorhabditis elegans Microbiome Resource.</title>
        <authorList>
            <person name="Dirksen P."/>
            <person name="Assie A."/>
            <person name="Zimmermann J."/>
            <person name="Zhang F."/>
            <person name="Tietje A.M."/>
            <person name="Marsh S.A."/>
            <person name="Felix M.A."/>
            <person name="Shapira M."/>
            <person name="Kaleta C."/>
            <person name="Schulenburg H."/>
            <person name="Samuel B."/>
        </authorList>
    </citation>
    <scope>NUCLEOTIDE SEQUENCE [LARGE SCALE GENOMIC DNA]</scope>
    <source>
        <strain evidence="7 8">BIGb0172</strain>
    </source>
</reference>
<evidence type="ECO:0000256" key="3">
    <source>
        <dbReference type="SAM" id="MobiDB-lite"/>
    </source>
</evidence>
<evidence type="ECO:0000313" key="7">
    <source>
        <dbReference type="EMBL" id="QMV72831.1"/>
    </source>
</evidence>
<dbReference type="GO" id="GO:0009279">
    <property type="term" value="C:cell outer membrane"/>
    <property type="evidence" value="ECO:0007669"/>
    <property type="project" value="UniProtKB-SubCell"/>
</dbReference>
<dbReference type="PRINTS" id="PR01337">
    <property type="entry name" value="TYPE3OMGPROT"/>
</dbReference>
<feature type="compositionally biased region" description="Basic and acidic residues" evidence="3">
    <location>
        <begin position="546"/>
        <end position="556"/>
    </location>
</feature>
<keyword evidence="8" id="KW-1185">Reference proteome</keyword>
<feature type="compositionally biased region" description="Polar residues" evidence="3">
    <location>
        <begin position="517"/>
        <end position="526"/>
    </location>
</feature>
<evidence type="ECO:0000256" key="4">
    <source>
        <dbReference type="SAM" id="SignalP"/>
    </source>
</evidence>
<feature type="compositionally biased region" description="Basic and acidic residues" evidence="3">
    <location>
        <begin position="507"/>
        <end position="516"/>
    </location>
</feature>
<dbReference type="InterPro" id="IPR003522">
    <property type="entry name" value="T3SS_OM_pore_YscC"/>
</dbReference>
<organism evidence="7 8">
    <name type="scientific">Comamonas piscis</name>
    <dbReference type="NCBI Taxonomy" id="1562974"/>
    <lineage>
        <taxon>Bacteria</taxon>
        <taxon>Pseudomonadati</taxon>
        <taxon>Pseudomonadota</taxon>
        <taxon>Betaproteobacteria</taxon>
        <taxon>Burkholderiales</taxon>
        <taxon>Comamonadaceae</taxon>
        <taxon>Comamonas</taxon>
    </lineage>
</organism>
<feature type="signal peptide" evidence="4">
    <location>
        <begin position="1"/>
        <end position="30"/>
    </location>
</feature>
<dbReference type="Pfam" id="PF00263">
    <property type="entry name" value="Secretin"/>
    <property type="match status" value="1"/>
</dbReference>
<dbReference type="GO" id="GO:0015627">
    <property type="term" value="C:type II protein secretion system complex"/>
    <property type="evidence" value="ECO:0007669"/>
    <property type="project" value="TreeGrafter"/>
</dbReference>
<dbReference type="PANTHER" id="PTHR30332:SF17">
    <property type="entry name" value="TYPE IV PILIATION SYSTEM PROTEIN DR_0774-RELATED"/>
    <property type="match status" value="1"/>
</dbReference>
<feature type="compositionally biased region" description="Polar residues" evidence="3">
    <location>
        <begin position="94"/>
        <end position="107"/>
    </location>
</feature>
<evidence type="ECO:0000259" key="5">
    <source>
        <dbReference type="Pfam" id="PF00263"/>
    </source>
</evidence>
<name>A0A7G5EFQ6_9BURK</name>
<dbReference type="AlphaFoldDB" id="A0A7G5EFQ6"/>
<comment type="subcellular location">
    <subcellularLocation>
        <location evidence="1">Cell outer membrane</location>
    </subcellularLocation>
</comment>
<dbReference type="InterPro" id="IPR004846">
    <property type="entry name" value="T2SS/T3SS_dom"/>
</dbReference>
<keyword evidence="4" id="KW-0732">Signal</keyword>
<feature type="compositionally biased region" description="Basic and acidic residues" evidence="3">
    <location>
        <begin position="530"/>
        <end position="540"/>
    </location>
</feature>
<feature type="region of interest" description="Disordered" evidence="3">
    <location>
        <begin position="56"/>
        <end position="108"/>
    </location>
</feature>
<evidence type="ECO:0000313" key="8">
    <source>
        <dbReference type="Proteomes" id="UP000515240"/>
    </source>
</evidence>
<dbReference type="PANTHER" id="PTHR30332">
    <property type="entry name" value="PROBABLE GENERAL SECRETION PATHWAY PROTEIN D"/>
    <property type="match status" value="1"/>
</dbReference>
<proteinExistence type="inferred from homology"/>
<dbReference type="InterPro" id="IPR032789">
    <property type="entry name" value="T2SS-T3SS_pil_N"/>
</dbReference>
<dbReference type="InterPro" id="IPR050810">
    <property type="entry name" value="Bact_Secretion_Sys_Channel"/>
</dbReference>
<feature type="domain" description="Type II/III secretion system secretin-like" evidence="5">
    <location>
        <begin position="349"/>
        <end position="502"/>
    </location>
</feature>
<evidence type="ECO:0000259" key="6">
    <source>
        <dbReference type="Pfam" id="PF13629"/>
    </source>
</evidence>